<organism evidence="2 3">
    <name type="scientific">Marinobacter pelagius</name>
    <dbReference type="NCBI Taxonomy" id="379482"/>
    <lineage>
        <taxon>Bacteria</taxon>
        <taxon>Pseudomonadati</taxon>
        <taxon>Pseudomonadota</taxon>
        <taxon>Gammaproteobacteria</taxon>
        <taxon>Pseudomonadales</taxon>
        <taxon>Marinobacteraceae</taxon>
        <taxon>Marinobacter</taxon>
    </lineage>
</organism>
<reference evidence="3" key="1">
    <citation type="submission" date="2016-10" db="EMBL/GenBank/DDBJ databases">
        <authorList>
            <person name="Varghese N."/>
            <person name="Submissions S."/>
        </authorList>
    </citation>
    <scope>NUCLEOTIDE SEQUENCE [LARGE SCALE GENOMIC DNA]</scope>
    <source>
        <strain evidence="3">CGMCC 1.6775</strain>
    </source>
</reference>
<sequence length="404" mass="44447">MPLDIAIKPLRQLLERGSCPAGSEALNRMLPGLAHPCANGNNWVISQRLLLARAQLNSDSELVAALLATDEALCDAWCTIMAARCREAGTLADPQVLIRLVSQLDGAAAWVAARLEQQKTATIQPTPFVSLERQLLGASAEQNQVSPSLTRILAAASRMRQWQEQPLAAIDKVKEDGSRPDINWCKGRLIQRPGHKAIEFQYVLSGEGSRPLPTKLHHLGDKNQSLLVLEWVLANPWAYLLALILYEQNVWQVESSGGLLLELPPGQSPQNPSEVQVLVAGDEGDELLCGHLGEFIGKILSSLNMDIFPAGVTEIEFNAGLAQVIGQLLHLKVWRYVEGLSGEQGYYQIHPDFSDACFGRKGQPSFHRYARSLRQAIRSQAKQWRSDRRSLGRTHASARNASVA</sequence>
<keyword evidence="3" id="KW-1185">Reference proteome</keyword>
<protein>
    <submittedName>
        <fullName evidence="2">Uncharacterized protein</fullName>
    </submittedName>
</protein>
<dbReference type="RefSeq" id="WP_139226993.1">
    <property type="nucleotide sequence ID" value="NZ_FOUR01000001.1"/>
</dbReference>
<evidence type="ECO:0000313" key="2">
    <source>
        <dbReference type="EMBL" id="SFM40993.1"/>
    </source>
</evidence>
<feature type="region of interest" description="Disordered" evidence="1">
    <location>
        <begin position="382"/>
        <end position="404"/>
    </location>
</feature>
<proteinExistence type="predicted"/>
<evidence type="ECO:0000313" key="3">
    <source>
        <dbReference type="Proteomes" id="UP000199339"/>
    </source>
</evidence>
<dbReference type="OrthoDB" id="3078744at2"/>
<dbReference type="Proteomes" id="UP000199339">
    <property type="component" value="Unassembled WGS sequence"/>
</dbReference>
<dbReference type="AlphaFoldDB" id="A0A1I4QMW0"/>
<accession>A0A1I4QMW0</accession>
<evidence type="ECO:0000256" key="1">
    <source>
        <dbReference type="SAM" id="MobiDB-lite"/>
    </source>
</evidence>
<name>A0A1I4QMW0_9GAMM</name>
<dbReference type="EMBL" id="FOUR01000001">
    <property type="protein sequence ID" value="SFM40993.1"/>
    <property type="molecule type" value="Genomic_DNA"/>
</dbReference>
<gene>
    <name evidence="2" type="ORF">SAMN04487961_0165</name>
</gene>